<dbReference type="PANTHER" id="PTHR24220:SF86">
    <property type="entry name" value="ABC TRANSPORTER ABCH.1"/>
    <property type="match status" value="1"/>
</dbReference>
<feature type="domain" description="ABC transporter" evidence="5">
    <location>
        <begin position="27"/>
        <end position="256"/>
    </location>
</feature>
<sequence>MRRYRKSSSGAAESASAAGPGGAAPVIELDGVGRSYPGGVHALIDANLTIEAGELLAVVGPSGSGKSTMLQLMGTLDRPTEGTVRLLAHDIAGLTDRQLSGVRANWIGFVFQQFFLTDHFTAVDNVANGLYYHGIPVRERRERAADALARVGLGSRLDHVPRELSGGERQRVAIARALVARPALVLADEPTGALDSRSGATVMRLLHELHADGTTIVVITHDPGIARSLPRRVEILDGRIHADSGVPSAQPAGVAGW</sequence>
<dbReference type="AlphaFoldDB" id="A0A1T3NT38"/>
<dbReference type="CDD" id="cd03255">
    <property type="entry name" value="ABC_MJ0796_LolCDE_FtsE"/>
    <property type="match status" value="1"/>
</dbReference>
<dbReference type="GO" id="GO:0005886">
    <property type="term" value="C:plasma membrane"/>
    <property type="evidence" value="ECO:0007669"/>
    <property type="project" value="TreeGrafter"/>
</dbReference>
<evidence type="ECO:0000259" key="5">
    <source>
        <dbReference type="PROSITE" id="PS50893"/>
    </source>
</evidence>
<dbReference type="GO" id="GO:0016887">
    <property type="term" value="F:ATP hydrolysis activity"/>
    <property type="evidence" value="ECO:0007669"/>
    <property type="project" value="InterPro"/>
</dbReference>
<dbReference type="Proteomes" id="UP000190037">
    <property type="component" value="Unassembled WGS sequence"/>
</dbReference>
<comment type="caution">
    <text evidence="6">The sequence shown here is derived from an EMBL/GenBank/DDBJ whole genome shotgun (WGS) entry which is preliminary data.</text>
</comment>
<dbReference type="InterPro" id="IPR027417">
    <property type="entry name" value="P-loop_NTPase"/>
</dbReference>
<name>A0A1T3NT38_9ACTN</name>
<evidence type="ECO:0000256" key="2">
    <source>
        <dbReference type="ARBA" id="ARBA00022741"/>
    </source>
</evidence>
<dbReference type="InterPro" id="IPR003439">
    <property type="entry name" value="ABC_transporter-like_ATP-bd"/>
</dbReference>
<reference evidence="6 7" key="1">
    <citation type="submission" date="2017-03" db="EMBL/GenBank/DDBJ databases">
        <title>Draft genome sequence of Streptomyces scabrisporus NF3, endophyte isolated from Amphipterygium adstringens.</title>
        <authorList>
            <person name="Vazquez M."/>
            <person name="Ceapa C.D."/>
            <person name="Rodriguez Luna D."/>
            <person name="Sanchez Esquivel S."/>
        </authorList>
    </citation>
    <scope>NUCLEOTIDE SEQUENCE [LARGE SCALE GENOMIC DNA]</scope>
    <source>
        <strain evidence="6 7">NF3</strain>
    </source>
</reference>
<dbReference type="PANTHER" id="PTHR24220">
    <property type="entry name" value="IMPORT ATP-BINDING PROTEIN"/>
    <property type="match status" value="1"/>
</dbReference>
<dbReference type="Gene3D" id="3.40.50.300">
    <property type="entry name" value="P-loop containing nucleotide triphosphate hydrolases"/>
    <property type="match status" value="1"/>
</dbReference>
<dbReference type="InterPro" id="IPR017911">
    <property type="entry name" value="MacB-like_ATP-bd"/>
</dbReference>
<dbReference type="Pfam" id="PF00005">
    <property type="entry name" value="ABC_tran"/>
    <property type="match status" value="1"/>
</dbReference>
<evidence type="ECO:0000256" key="3">
    <source>
        <dbReference type="ARBA" id="ARBA00022840"/>
    </source>
</evidence>
<dbReference type="FunFam" id="3.40.50.300:FF:000032">
    <property type="entry name" value="Export ABC transporter ATP-binding protein"/>
    <property type="match status" value="1"/>
</dbReference>
<dbReference type="EMBL" id="MWQN01000001">
    <property type="protein sequence ID" value="OPC80067.1"/>
    <property type="molecule type" value="Genomic_DNA"/>
</dbReference>
<evidence type="ECO:0000313" key="7">
    <source>
        <dbReference type="Proteomes" id="UP000190037"/>
    </source>
</evidence>
<dbReference type="GO" id="GO:0005524">
    <property type="term" value="F:ATP binding"/>
    <property type="evidence" value="ECO:0007669"/>
    <property type="project" value="UniProtKB-KW"/>
</dbReference>
<dbReference type="InterPro" id="IPR015854">
    <property type="entry name" value="ABC_transpr_LolD-like"/>
</dbReference>
<evidence type="ECO:0000256" key="4">
    <source>
        <dbReference type="SAM" id="MobiDB-lite"/>
    </source>
</evidence>
<dbReference type="InterPro" id="IPR003593">
    <property type="entry name" value="AAA+_ATPase"/>
</dbReference>
<dbReference type="GO" id="GO:0098796">
    <property type="term" value="C:membrane protein complex"/>
    <property type="evidence" value="ECO:0007669"/>
    <property type="project" value="UniProtKB-ARBA"/>
</dbReference>
<dbReference type="OrthoDB" id="9802264at2"/>
<gene>
    <name evidence="6" type="ORF">B4N89_03075</name>
</gene>
<feature type="compositionally biased region" description="Low complexity" evidence="4">
    <location>
        <begin position="7"/>
        <end position="18"/>
    </location>
</feature>
<keyword evidence="7" id="KW-1185">Reference proteome</keyword>
<dbReference type="PROSITE" id="PS50893">
    <property type="entry name" value="ABC_TRANSPORTER_2"/>
    <property type="match status" value="1"/>
</dbReference>
<dbReference type="STRING" id="159449.B4N89_03075"/>
<proteinExistence type="predicted"/>
<organism evidence="6 7">
    <name type="scientific">Embleya scabrispora</name>
    <dbReference type="NCBI Taxonomy" id="159449"/>
    <lineage>
        <taxon>Bacteria</taxon>
        <taxon>Bacillati</taxon>
        <taxon>Actinomycetota</taxon>
        <taxon>Actinomycetes</taxon>
        <taxon>Kitasatosporales</taxon>
        <taxon>Streptomycetaceae</taxon>
        <taxon>Embleya</taxon>
    </lineage>
</organism>
<accession>A0A1T3NT38</accession>
<evidence type="ECO:0000313" key="6">
    <source>
        <dbReference type="EMBL" id="OPC80067.1"/>
    </source>
</evidence>
<keyword evidence="1" id="KW-0813">Transport</keyword>
<dbReference type="InterPro" id="IPR017871">
    <property type="entry name" value="ABC_transporter-like_CS"/>
</dbReference>
<keyword evidence="2" id="KW-0547">Nucleotide-binding</keyword>
<dbReference type="SMART" id="SM00382">
    <property type="entry name" value="AAA"/>
    <property type="match status" value="1"/>
</dbReference>
<dbReference type="PROSITE" id="PS00211">
    <property type="entry name" value="ABC_TRANSPORTER_1"/>
    <property type="match status" value="1"/>
</dbReference>
<dbReference type="GO" id="GO:0022857">
    <property type="term" value="F:transmembrane transporter activity"/>
    <property type="evidence" value="ECO:0007669"/>
    <property type="project" value="TreeGrafter"/>
</dbReference>
<feature type="region of interest" description="Disordered" evidence="4">
    <location>
        <begin position="1"/>
        <end position="21"/>
    </location>
</feature>
<keyword evidence="3 6" id="KW-0067">ATP-binding</keyword>
<dbReference type="SUPFAM" id="SSF52540">
    <property type="entry name" value="P-loop containing nucleoside triphosphate hydrolases"/>
    <property type="match status" value="1"/>
</dbReference>
<protein>
    <submittedName>
        <fullName evidence="6">ABC transporter ATP-binding protein</fullName>
    </submittedName>
</protein>
<evidence type="ECO:0000256" key="1">
    <source>
        <dbReference type="ARBA" id="ARBA00022448"/>
    </source>
</evidence>
<dbReference type="RefSeq" id="WP_078974335.1">
    <property type="nucleotide sequence ID" value="NZ_MWQN01000001.1"/>
</dbReference>